<dbReference type="InterPro" id="IPR001584">
    <property type="entry name" value="Integrase_cat-core"/>
</dbReference>
<dbReference type="InterPro" id="IPR036397">
    <property type="entry name" value="RNaseH_sf"/>
</dbReference>
<feature type="region of interest" description="Disordered" evidence="4">
    <location>
        <begin position="1630"/>
        <end position="1704"/>
    </location>
</feature>
<evidence type="ECO:0000256" key="2">
    <source>
        <dbReference type="ARBA" id="ARBA00022723"/>
    </source>
</evidence>
<feature type="region of interest" description="Disordered" evidence="4">
    <location>
        <begin position="853"/>
        <end position="911"/>
    </location>
</feature>
<proteinExistence type="predicted"/>
<keyword evidence="1" id="KW-0645">Protease</keyword>
<feature type="region of interest" description="Disordered" evidence="4">
    <location>
        <begin position="1729"/>
        <end position="1756"/>
    </location>
</feature>
<dbReference type="Pfam" id="PF22936">
    <property type="entry name" value="Pol_BBD"/>
    <property type="match status" value="1"/>
</dbReference>
<protein>
    <recommendedName>
        <fullName evidence="5">Integrase catalytic domain-containing protein</fullName>
    </recommendedName>
</protein>
<feature type="compositionally biased region" description="Low complexity" evidence="4">
    <location>
        <begin position="1661"/>
        <end position="1677"/>
    </location>
</feature>
<dbReference type="EMBL" id="BKCJ010008741">
    <property type="protein sequence ID" value="GEU83733.1"/>
    <property type="molecule type" value="Genomic_DNA"/>
</dbReference>
<organism evidence="6">
    <name type="scientific">Tanacetum cinerariifolium</name>
    <name type="common">Dalmatian daisy</name>
    <name type="synonym">Chrysanthemum cinerariifolium</name>
    <dbReference type="NCBI Taxonomy" id="118510"/>
    <lineage>
        <taxon>Eukaryota</taxon>
        <taxon>Viridiplantae</taxon>
        <taxon>Streptophyta</taxon>
        <taxon>Embryophyta</taxon>
        <taxon>Tracheophyta</taxon>
        <taxon>Spermatophyta</taxon>
        <taxon>Magnoliopsida</taxon>
        <taxon>eudicotyledons</taxon>
        <taxon>Gunneridae</taxon>
        <taxon>Pentapetalae</taxon>
        <taxon>asterids</taxon>
        <taxon>campanulids</taxon>
        <taxon>Asterales</taxon>
        <taxon>Asteraceae</taxon>
        <taxon>Asteroideae</taxon>
        <taxon>Anthemideae</taxon>
        <taxon>Anthemidinae</taxon>
        <taxon>Tanacetum</taxon>
    </lineage>
</organism>
<evidence type="ECO:0000256" key="4">
    <source>
        <dbReference type="SAM" id="MobiDB-lite"/>
    </source>
</evidence>
<comment type="caution">
    <text evidence="6">The sequence shown here is derived from an EMBL/GenBank/DDBJ whole genome shotgun (WGS) entry which is preliminary data.</text>
</comment>
<dbReference type="GO" id="GO:0006508">
    <property type="term" value="P:proteolysis"/>
    <property type="evidence" value="ECO:0007669"/>
    <property type="project" value="UniProtKB-KW"/>
</dbReference>
<sequence length="2290" mass="260440">MNPWGGNAAGYGGAQTRVGNVNPGQARPGQARPDNDFDDDVDEQPVQDLALNMDNVFQADNYDAFDFNVDEAPTAQTMFMANMSSADPVTDEAGPSYDSDILSEVHDHDHYQDAAYAHHEEHVMHDSVQLDHVVDSPVDYMSDSNMIPYDQYVKENEVPVVHSDASSVPNDAFMMIYDDIPKPYYNELNKVPIGYKNPLCLTCAKQVQQALYNGHKIIKDNHAPAIVHNTEDTLKIAEITRKKMNAKMNDPESVTRKFKIAPHDYSKENFLATFTPQKQLTPEKIFWSNDLIKLKSKALKEQTTTADSQITKLTEQVSNLQVQNNSFRAENDKIKQHYKELYDSIKITRAKHIEQVTALTTENVNLKSQTLEKVNSVSKDQVKPKVLARGKHAIDVEPIVPRLRNNRDAHLDYHMHLKESVETIRGVVEEAKFPKSNVRPNKISPAKGVNKLPVKDQPRTNMSHLRTSNRDDFSSRLKRTVVWIVLWYLDSGCLKHMTGDRSRLMNFVKKFIGTVRFGNDHFAAIMGYGDYVIGDSVIFRVYYVEGLGHNLFSLRQFCDSDLEVAFKKHSCYVRDTDGVELLKGSRGLQEQIMVMASARLNHLNFGTINDLARKDLVRGLPRLKFEKDHLYSACQLGKSKKHTHKPKTKNTNLEVIHTLHMDLYGSMRVQTINGKKHILVIVDDYSRFTWVKYLRSKDETPKVVIKFIQQIQVSLNKTIRYVRTDNGTEFVNHTLTEYYERIGIFHQKTVPRTPQQNGVVERRNCTLVKAARTMLIFSKALMFLWAEAVATAEDLGKLQPTADTGIFVGYAPSRKGYRIYNKRTRRIMETIHVQFDELTEPMAPVHLGIGPAPNFLTPRQIKHPRTERPVPPTQAVQAPVNSADTPSSTTIYQDAPSPSISSSSSALQSHNLHQGVAAEPNYMEDHTIAPVDNNPFANVFAPEPHSEASSSGDISSTESPYFQAMQDDIHKFDRLQVWELVPPRDYVMIIALKWIYKVKLDEYGDVLKNKAWLVAKGYPQEEGINFKESFAPVARIKAIRIFIANAANHPTHVYRLKKALYGLKQAPWAWMDSCDSVDTPMVDQLKLDEDRLGIPIDQTRFYSMVSTLMYLTATRPDLVFVVCMCARYQASPTKKHLEALKRVFWYLKGTINWGLWYPKDTAIALTAYADADHAGCQDTRRSTSGSAQFHGDKLSFDQNIHQTIDKMADVNAPSGRAPAMAPHVRTDDQIFPRIRWVPIGKRNCYLDLEKSQSNPIYKIAKAGYYTCQLDKQWFVLTKDTLREALHITPVNNNQEFVAPSSSDVLITLVNELGYPKLVRNVSNRRYRFHPRPDSPLHLPNEEHVLRYLKFSAKGRKREVFGMPIPGSLITADIQEASYYQEYLANVVKHRRYLAGETGSDQDSPAQKPTKPARKPKTTAPKAPPMPSNVAESVAKDEPAKEPQVAAEDTDLQKALEESMKTAPKGQSNSKEESKKVVLGADEGGQDEGQAGPDLGQAGPDPGNARDDVQSIPSPVVHAGSDREHMDLDVDDVLPQPSTEQLDEGFTVTAYPKVSKFVSEVVTDAVDWAIQAPLRNRFRDLPKADMKEILYQQMWETKSYKSHEDHMQLFKALEKSMNHDHSEELTQELVEARKKKKKCHKSPKMPPRSPPHQPPPPPLPAGPSGASGAPGDFGSSQVLPPPPPSSSTNQESQSKGSDAPTSSKTAALAEYQAWTTTDIRFRPSISLTPTDLEMDEDMGPDEQAHSSDDEDIGSAHIPKVNLRQDWWKPFEEERPATLEPAWSIWSSDVPFSTNNWASALASNYSPPSKDSLLAQTGDIATFMNWFCKRCGITELKPQDLEGPAYEIVKVFHPDVIHLQYQMEECYKLLTDSVDDPILRHNLSKPLPLGGPPGQKMKAAYYPDAGLEQMVPDQFLIDEDWKYDIAAIVVRTHIRILSVVRIKVFSMYGYDYMKKIVLRRADLNEHVIAERDFKYLYLSDFKDLYLLNLQGHLNHLPAKDRKILTTAVNQWTRHLVIRQRVEDFQLRIESHQTQLNLTKPQWYAMRFEYKHEYTIIDSLKAVMFHDKYEVQMMMRFNNIHKFSDGMLQQIDEALDYRVKEFRINRMNPGLNTSMADDDYKGPLVFDDDHYKEESMPVYDIDIENVIEEEEGFVRKRGFGREEDNIKDVIVVEPKFLIKMFPRRSEGEQSEYPFFKGDDSSSDEWRDYSMVGDDYEGPPVLDDDHYKEESMPVCDIDIEDVIEEEEGFDGKRDFGGEEDNIEDVMVVANDLCYLMIQTSINVDFSKTVDLNPH</sequence>
<dbReference type="InterPro" id="IPR013103">
    <property type="entry name" value="RVT_2"/>
</dbReference>
<keyword evidence="3" id="KW-0378">Hydrolase</keyword>
<feature type="region of interest" description="Disordered" evidence="4">
    <location>
        <begin position="1"/>
        <end position="42"/>
    </location>
</feature>
<dbReference type="PANTHER" id="PTHR42648">
    <property type="entry name" value="TRANSPOSASE, PUTATIVE-RELATED"/>
    <property type="match status" value="1"/>
</dbReference>
<feature type="compositionally biased region" description="Pro residues" evidence="4">
    <location>
        <begin position="1643"/>
        <end position="1660"/>
    </location>
</feature>
<dbReference type="InterPro" id="IPR057670">
    <property type="entry name" value="SH3_retrovirus"/>
</dbReference>
<evidence type="ECO:0000256" key="3">
    <source>
        <dbReference type="ARBA" id="ARBA00022801"/>
    </source>
</evidence>
<gene>
    <name evidence="6" type="ORF">Tci_055711</name>
</gene>
<feature type="compositionally biased region" description="Basic residues" evidence="4">
    <location>
        <begin position="1632"/>
        <end position="1642"/>
    </location>
</feature>
<keyword evidence="2" id="KW-0479">Metal-binding</keyword>
<accession>A0A6L2NBX9</accession>
<evidence type="ECO:0000259" key="5">
    <source>
        <dbReference type="PROSITE" id="PS50994"/>
    </source>
</evidence>
<dbReference type="Pfam" id="PF25597">
    <property type="entry name" value="SH3_retrovirus"/>
    <property type="match status" value="1"/>
</dbReference>
<dbReference type="PROSITE" id="PS50994">
    <property type="entry name" value="INTEGRASE"/>
    <property type="match status" value="1"/>
</dbReference>
<dbReference type="InterPro" id="IPR012337">
    <property type="entry name" value="RNaseH-like_sf"/>
</dbReference>
<feature type="region of interest" description="Disordered" evidence="4">
    <location>
        <begin position="438"/>
        <end position="467"/>
    </location>
</feature>
<name>A0A6L2NBX9_TANCI</name>
<feature type="domain" description="Integrase catalytic" evidence="5">
    <location>
        <begin position="642"/>
        <end position="820"/>
    </location>
</feature>
<dbReference type="SUPFAM" id="SSF53098">
    <property type="entry name" value="Ribonuclease H-like"/>
    <property type="match status" value="1"/>
</dbReference>
<feature type="compositionally biased region" description="Low complexity" evidence="4">
    <location>
        <begin position="896"/>
        <end position="905"/>
    </location>
</feature>
<feature type="compositionally biased region" description="Polar residues" evidence="4">
    <location>
        <begin position="882"/>
        <end position="892"/>
    </location>
</feature>
<dbReference type="Gene3D" id="3.30.420.10">
    <property type="entry name" value="Ribonuclease H-like superfamily/Ribonuclease H"/>
    <property type="match status" value="1"/>
</dbReference>
<dbReference type="InterPro" id="IPR054722">
    <property type="entry name" value="PolX-like_BBD"/>
</dbReference>
<reference evidence="6" key="1">
    <citation type="journal article" date="2019" name="Sci. Rep.">
        <title>Draft genome of Tanacetum cinerariifolium, the natural source of mosquito coil.</title>
        <authorList>
            <person name="Yamashiro T."/>
            <person name="Shiraishi A."/>
            <person name="Satake H."/>
            <person name="Nakayama K."/>
        </authorList>
    </citation>
    <scope>NUCLEOTIDE SEQUENCE</scope>
</reference>
<dbReference type="Pfam" id="PF00665">
    <property type="entry name" value="rve"/>
    <property type="match status" value="1"/>
</dbReference>
<evidence type="ECO:0000256" key="1">
    <source>
        <dbReference type="ARBA" id="ARBA00022670"/>
    </source>
</evidence>
<dbReference type="GO" id="GO:0008233">
    <property type="term" value="F:peptidase activity"/>
    <property type="evidence" value="ECO:0007669"/>
    <property type="project" value="UniProtKB-KW"/>
</dbReference>
<dbReference type="GO" id="GO:0015074">
    <property type="term" value="P:DNA integration"/>
    <property type="evidence" value="ECO:0007669"/>
    <property type="project" value="InterPro"/>
</dbReference>
<dbReference type="Pfam" id="PF07727">
    <property type="entry name" value="RVT_2"/>
    <property type="match status" value="1"/>
</dbReference>
<evidence type="ECO:0000313" key="6">
    <source>
        <dbReference type="EMBL" id="GEU83733.1"/>
    </source>
</evidence>
<feature type="region of interest" description="Disordered" evidence="4">
    <location>
        <begin position="1481"/>
        <end position="1518"/>
    </location>
</feature>
<dbReference type="PANTHER" id="PTHR42648:SF18">
    <property type="entry name" value="RETROTRANSPOSON, UNCLASSIFIED-LIKE PROTEIN"/>
    <property type="match status" value="1"/>
</dbReference>
<dbReference type="InterPro" id="IPR039537">
    <property type="entry name" value="Retrotran_Ty1/copia-like"/>
</dbReference>
<feature type="region of interest" description="Disordered" evidence="4">
    <location>
        <begin position="1396"/>
        <end position="1450"/>
    </location>
</feature>
<feature type="compositionally biased region" description="Low complexity" evidence="4">
    <location>
        <begin position="1685"/>
        <end position="1696"/>
    </location>
</feature>
<dbReference type="GO" id="GO:0046872">
    <property type="term" value="F:metal ion binding"/>
    <property type="evidence" value="ECO:0007669"/>
    <property type="project" value="UniProtKB-KW"/>
</dbReference>
<dbReference type="GO" id="GO:0003676">
    <property type="term" value="F:nucleic acid binding"/>
    <property type="evidence" value="ECO:0007669"/>
    <property type="project" value="InterPro"/>
</dbReference>